<dbReference type="AlphaFoldDB" id="W4P3S3"/>
<organism evidence="1 2">
    <name type="scientific">Bacteroides pyogenes JCM 6292</name>
    <dbReference type="NCBI Taxonomy" id="1235809"/>
    <lineage>
        <taxon>Bacteria</taxon>
        <taxon>Pseudomonadati</taxon>
        <taxon>Bacteroidota</taxon>
        <taxon>Bacteroidia</taxon>
        <taxon>Bacteroidales</taxon>
        <taxon>Bacteroidaceae</taxon>
        <taxon>Bacteroides</taxon>
    </lineage>
</organism>
<sequence length="96" mass="10863">MEVLCINSKYKYQIVNSPKMKRLIGKETFGMLLSENTTEATTSLIEEIINLSETDKNPISLFRTLHHTRFHLQAIKVENGLTAEMGKKCVGVVACY</sequence>
<reference evidence="1 2" key="1">
    <citation type="journal article" date="2014" name="Genome Announc.">
        <title>Draft Genome Sequences of Three Strains of Bacteroides pyogenes Isolated from a Cat and Swine.</title>
        <authorList>
            <person name="Sakamoto M."/>
            <person name="Oshima K."/>
            <person name="Suda W."/>
            <person name="Kitamura K."/>
            <person name="Iida T."/>
            <person name="Hattori M."/>
            <person name="Ohkuma M."/>
        </authorList>
    </citation>
    <scope>NUCLEOTIDE SEQUENCE [LARGE SCALE GENOMIC DNA]</scope>
    <source>
        <strain evidence="1 2">JCM 6292</strain>
    </source>
</reference>
<comment type="caution">
    <text evidence="1">The sequence shown here is derived from an EMBL/GenBank/DDBJ whole genome shotgun (WGS) entry which is preliminary data.</text>
</comment>
<gene>
    <name evidence="1" type="ORF">JCM6292_69</name>
</gene>
<name>W4P3S3_9BACE</name>
<dbReference type="Proteomes" id="UP000018861">
    <property type="component" value="Unassembled WGS sequence"/>
</dbReference>
<evidence type="ECO:0000313" key="2">
    <source>
        <dbReference type="Proteomes" id="UP000018861"/>
    </source>
</evidence>
<dbReference type="EMBL" id="BAIQ01000001">
    <property type="protein sequence ID" value="GAE13998.1"/>
    <property type="molecule type" value="Genomic_DNA"/>
</dbReference>
<proteinExistence type="predicted"/>
<evidence type="ECO:0000313" key="1">
    <source>
        <dbReference type="EMBL" id="GAE13998.1"/>
    </source>
</evidence>
<protein>
    <submittedName>
        <fullName evidence="1">Uncharacterized protein</fullName>
    </submittedName>
</protein>
<accession>W4P3S3</accession>